<evidence type="ECO:0000313" key="2">
    <source>
        <dbReference type="EMBL" id="KAK4230860.1"/>
    </source>
</evidence>
<evidence type="ECO:0000256" key="1">
    <source>
        <dbReference type="SAM" id="SignalP"/>
    </source>
</evidence>
<comment type="caution">
    <text evidence="2">The sequence shown here is derived from an EMBL/GenBank/DDBJ whole genome shotgun (WGS) entry which is preliminary data.</text>
</comment>
<reference evidence="2" key="2">
    <citation type="submission" date="2023-05" db="EMBL/GenBank/DDBJ databases">
        <authorList>
            <consortium name="Lawrence Berkeley National Laboratory"/>
            <person name="Steindorff A."/>
            <person name="Hensen N."/>
            <person name="Bonometti L."/>
            <person name="Westerberg I."/>
            <person name="Brannstrom I.O."/>
            <person name="Guillou S."/>
            <person name="Cros-Aarteil S."/>
            <person name="Calhoun S."/>
            <person name="Haridas S."/>
            <person name="Kuo A."/>
            <person name="Mondo S."/>
            <person name="Pangilinan J."/>
            <person name="Riley R."/>
            <person name="Labutti K."/>
            <person name="Andreopoulos B."/>
            <person name="Lipzen A."/>
            <person name="Chen C."/>
            <person name="Yanf M."/>
            <person name="Daum C."/>
            <person name="Ng V."/>
            <person name="Clum A."/>
            <person name="Ohm R."/>
            <person name="Martin F."/>
            <person name="Silar P."/>
            <person name="Natvig D."/>
            <person name="Lalanne C."/>
            <person name="Gautier V."/>
            <person name="Ament-Velasquez S.L."/>
            <person name="Kruys A."/>
            <person name="Hutchinson M.I."/>
            <person name="Powell A.J."/>
            <person name="Barry K."/>
            <person name="Miller A.N."/>
            <person name="Grigoriev I.V."/>
            <person name="Debuchy R."/>
            <person name="Gladieux P."/>
            <person name="Thoren M.H."/>
            <person name="Johannesson H."/>
        </authorList>
    </citation>
    <scope>NUCLEOTIDE SEQUENCE</scope>
    <source>
        <strain evidence="2">CBS 990.96</strain>
    </source>
</reference>
<proteinExistence type="predicted"/>
<reference evidence="2" key="1">
    <citation type="journal article" date="2023" name="Mol. Phylogenet. Evol.">
        <title>Genome-scale phylogeny and comparative genomics of the fungal order Sordariales.</title>
        <authorList>
            <person name="Hensen N."/>
            <person name="Bonometti L."/>
            <person name="Westerberg I."/>
            <person name="Brannstrom I.O."/>
            <person name="Guillou S."/>
            <person name="Cros-Aarteil S."/>
            <person name="Calhoun S."/>
            <person name="Haridas S."/>
            <person name="Kuo A."/>
            <person name="Mondo S."/>
            <person name="Pangilinan J."/>
            <person name="Riley R."/>
            <person name="LaButti K."/>
            <person name="Andreopoulos B."/>
            <person name="Lipzen A."/>
            <person name="Chen C."/>
            <person name="Yan M."/>
            <person name="Daum C."/>
            <person name="Ng V."/>
            <person name="Clum A."/>
            <person name="Steindorff A."/>
            <person name="Ohm R.A."/>
            <person name="Martin F."/>
            <person name="Silar P."/>
            <person name="Natvig D.O."/>
            <person name="Lalanne C."/>
            <person name="Gautier V."/>
            <person name="Ament-Velasquez S.L."/>
            <person name="Kruys A."/>
            <person name="Hutchinson M.I."/>
            <person name="Powell A.J."/>
            <person name="Barry K."/>
            <person name="Miller A.N."/>
            <person name="Grigoriev I.V."/>
            <person name="Debuchy R."/>
            <person name="Gladieux P."/>
            <person name="Hiltunen Thoren M."/>
            <person name="Johannesson H."/>
        </authorList>
    </citation>
    <scope>NUCLEOTIDE SEQUENCE</scope>
    <source>
        <strain evidence="2">CBS 990.96</strain>
    </source>
</reference>
<gene>
    <name evidence="2" type="ORF">QBC38DRAFT_468102</name>
</gene>
<dbReference type="EMBL" id="MU865296">
    <property type="protein sequence ID" value="KAK4230860.1"/>
    <property type="molecule type" value="Genomic_DNA"/>
</dbReference>
<feature type="chain" id="PRO_5042838613" description="Secreted protein" evidence="1">
    <location>
        <begin position="22"/>
        <end position="90"/>
    </location>
</feature>
<protein>
    <recommendedName>
        <fullName evidence="4">Secreted protein</fullName>
    </recommendedName>
</protein>
<keyword evidence="3" id="KW-1185">Reference proteome</keyword>
<feature type="signal peptide" evidence="1">
    <location>
        <begin position="1"/>
        <end position="21"/>
    </location>
</feature>
<dbReference type="AlphaFoldDB" id="A0AAN7BWJ8"/>
<sequence length="90" mass="10207">MSHFPLLMAFCAFLIAERKWSKRLCCQHMQSGWYVMMSTLLSCRSPGGGNKIPQFSSDGKRGTDTECFTILPPWPCVAEEFISGESRPVW</sequence>
<dbReference type="Proteomes" id="UP001301958">
    <property type="component" value="Unassembled WGS sequence"/>
</dbReference>
<keyword evidence="1" id="KW-0732">Signal</keyword>
<evidence type="ECO:0000313" key="3">
    <source>
        <dbReference type="Proteomes" id="UP001301958"/>
    </source>
</evidence>
<name>A0AAN7BWJ8_9PEZI</name>
<accession>A0AAN7BWJ8</accession>
<evidence type="ECO:0008006" key="4">
    <source>
        <dbReference type="Google" id="ProtNLM"/>
    </source>
</evidence>
<organism evidence="2 3">
    <name type="scientific">Podospora fimiseda</name>
    <dbReference type="NCBI Taxonomy" id="252190"/>
    <lineage>
        <taxon>Eukaryota</taxon>
        <taxon>Fungi</taxon>
        <taxon>Dikarya</taxon>
        <taxon>Ascomycota</taxon>
        <taxon>Pezizomycotina</taxon>
        <taxon>Sordariomycetes</taxon>
        <taxon>Sordariomycetidae</taxon>
        <taxon>Sordariales</taxon>
        <taxon>Podosporaceae</taxon>
        <taxon>Podospora</taxon>
    </lineage>
</organism>